<dbReference type="AlphaFoldDB" id="A0A6J6YH50"/>
<dbReference type="InterPro" id="IPR036465">
    <property type="entry name" value="vWFA_dom_sf"/>
</dbReference>
<reference evidence="1" key="1">
    <citation type="submission" date="2020-05" db="EMBL/GenBank/DDBJ databases">
        <authorList>
            <person name="Chiriac C."/>
            <person name="Salcher M."/>
            <person name="Ghai R."/>
            <person name="Kavagutti S V."/>
        </authorList>
    </citation>
    <scope>NUCLEOTIDE SEQUENCE</scope>
</reference>
<evidence type="ECO:0000313" key="1">
    <source>
        <dbReference type="EMBL" id="CAB4806476.1"/>
    </source>
</evidence>
<name>A0A6J6YH50_9ZZZZ</name>
<organism evidence="1">
    <name type="scientific">freshwater metagenome</name>
    <dbReference type="NCBI Taxonomy" id="449393"/>
    <lineage>
        <taxon>unclassified sequences</taxon>
        <taxon>metagenomes</taxon>
        <taxon>ecological metagenomes</taxon>
    </lineage>
</organism>
<dbReference type="InterPro" id="IPR008912">
    <property type="entry name" value="Uncharacterised_CoxE"/>
</dbReference>
<dbReference type="Pfam" id="PF05762">
    <property type="entry name" value="VWA_CoxE"/>
    <property type="match status" value="1"/>
</dbReference>
<dbReference type="EMBL" id="CAFAAD010000205">
    <property type="protein sequence ID" value="CAB4806476.1"/>
    <property type="molecule type" value="Genomic_DNA"/>
</dbReference>
<protein>
    <submittedName>
        <fullName evidence="1">Unannotated protein</fullName>
    </submittedName>
</protein>
<sequence>MQRAAGSVEDWSGGTRLGEGIARFNDDWGTKGMARGAIVVILSDGWDRGDPEFLASEMARLSRVTHKIVWVNPLKATDGYAPLARGMAAALPFVDEFIEGHSLDALDRLSAVVAGGGPRPVRSMAVLQRAEVN</sequence>
<dbReference type="PANTHER" id="PTHR39338:SF6">
    <property type="entry name" value="BLL5662 PROTEIN"/>
    <property type="match status" value="1"/>
</dbReference>
<dbReference type="SUPFAM" id="SSF53300">
    <property type="entry name" value="vWA-like"/>
    <property type="match status" value="1"/>
</dbReference>
<dbReference type="PANTHER" id="PTHR39338">
    <property type="entry name" value="BLL5662 PROTEIN-RELATED"/>
    <property type="match status" value="1"/>
</dbReference>
<proteinExistence type="predicted"/>
<accession>A0A6J6YH50</accession>
<gene>
    <name evidence="1" type="ORF">UFOPK2969_01762</name>
</gene>